<evidence type="ECO:0000256" key="9">
    <source>
        <dbReference type="ARBA" id="ARBA00022801"/>
    </source>
</evidence>
<dbReference type="GO" id="GO:0004518">
    <property type="term" value="F:nuclease activity"/>
    <property type="evidence" value="ECO:0007669"/>
    <property type="project" value="UniProtKB-KW"/>
</dbReference>
<comment type="cofactor">
    <cofactor evidence="1">
        <name>a divalent metal cation</name>
        <dbReference type="ChEBI" id="CHEBI:60240"/>
    </cofactor>
</comment>
<evidence type="ECO:0000313" key="15">
    <source>
        <dbReference type="RefSeq" id="XP_030749973.1"/>
    </source>
</evidence>
<evidence type="ECO:0000256" key="12">
    <source>
        <dbReference type="ARBA" id="ARBA00045850"/>
    </source>
</evidence>
<organism evidence="14 16">
    <name type="scientific">Sitophilus oryzae</name>
    <name type="common">Rice weevil</name>
    <name type="synonym">Curculio oryzae</name>
    <dbReference type="NCBI Taxonomy" id="7048"/>
    <lineage>
        <taxon>Eukaryota</taxon>
        <taxon>Metazoa</taxon>
        <taxon>Ecdysozoa</taxon>
        <taxon>Arthropoda</taxon>
        <taxon>Hexapoda</taxon>
        <taxon>Insecta</taxon>
        <taxon>Pterygota</taxon>
        <taxon>Neoptera</taxon>
        <taxon>Endopterygota</taxon>
        <taxon>Coleoptera</taxon>
        <taxon>Polyphaga</taxon>
        <taxon>Cucujiformia</taxon>
        <taxon>Curculionidae</taxon>
        <taxon>Dryophthorinae</taxon>
        <taxon>Sitophilus</taxon>
    </lineage>
</organism>
<evidence type="ECO:0000256" key="5">
    <source>
        <dbReference type="ARBA" id="ARBA00015519"/>
    </source>
</evidence>
<dbReference type="GO" id="GO:0046872">
    <property type="term" value="F:metal ion binding"/>
    <property type="evidence" value="ECO:0007669"/>
    <property type="project" value="UniProtKB-KW"/>
</dbReference>
<evidence type="ECO:0000259" key="13">
    <source>
        <dbReference type="Pfam" id="PF13359"/>
    </source>
</evidence>
<comment type="similarity">
    <text evidence="4">Belongs to the HARBI1 family.</text>
</comment>
<dbReference type="InterPro" id="IPR045249">
    <property type="entry name" value="HARBI1-like"/>
</dbReference>
<gene>
    <name evidence="15 16" type="primary">LOC115877800</name>
</gene>
<dbReference type="KEGG" id="soy:115877800"/>
<dbReference type="Pfam" id="PF13359">
    <property type="entry name" value="DDE_Tnp_4"/>
    <property type="match status" value="1"/>
</dbReference>
<evidence type="ECO:0000256" key="4">
    <source>
        <dbReference type="ARBA" id="ARBA00006958"/>
    </source>
</evidence>
<dbReference type="PRINTS" id="PR02086">
    <property type="entry name" value="PUTNUCHARBI1"/>
</dbReference>
<dbReference type="InterPro" id="IPR027806">
    <property type="entry name" value="HARBI1_dom"/>
</dbReference>
<accession>A0A6J2XGX4</accession>
<comment type="subcellular location">
    <subcellularLocation>
        <location evidence="3">Cytoplasm</location>
    </subcellularLocation>
    <subcellularLocation>
        <location evidence="2">Nucleus</location>
    </subcellularLocation>
</comment>
<evidence type="ECO:0000313" key="16">
    <source>
        <dbReference type="RefSeq" id="XP_030749974.1"/>
    </source>
</evidence>
<proteinExistence type="inferred from homology"/>
<evidence type="ECO:0000256" key="1">
    <source>
        <dbReference type="ARBA" id="ARBA00001968"/>
    </source>
</evidence>
<keyword evidence="14" id="KW-1185">Reference proteome</keyword>
<keyword evidence="6" id="KW-0963">Cytoplasm</keyword>
<dbReference type="AlphaFoldDB" id="A0A6J2XGX4"/>
<dbReference type="GO" id="GO:0005634">
    <property type="term" value="C:nucleus"/>
    <property type="evidence" value="ECO:0007669"/>
    <property type="project" value="UniProtKB-SubCell"/>
</dbReference>
<keyword evidence="7" id="KW-0540">Nuclease</keyword>
<protein>
    <recommendedName>
        <fullName evidence="5">Putative nuclease HARBI1</fullName>
    </recommendedName>
    <alternativeName>
        <fullName evidence="11">Harbinger transposase-derived nuclease</fullName>
    </alternativeName>
</protein>
<evidence type="ECO:0000256" key="3">
    <source>
        <dbReference type="ARBA" id="ARBA00004496"/>
    </source>
</evidence>
<keyword evidence="10" id="KW-0539">Nucleus</keyword>
<dbReference type="OrthoDB" id="6757863at2759"/>
<dbReference type="GeneID" id="115877800"/>
<dbReference type="PANTHER" id="PTHR22930">
    <property type="match status" value="1"/>
</dbReference>
<feature type="domain" description="DDE Tnp4" evidence="13">
    <location>
        <begin position="156"/>
        <end position="311"/>
    </location>
</feature>
<sequence>MLPINILIARQRRLRRLRRFNLERAQMRDTFNPFDLDDLEFRRRFRLTKPKAEMVINQLIPYIRNIARRSALSPRTRIFTALQFFATGSYQRLVGQSSELSMSQQSVSNCIREVATLITNHLAPNFIKFPATPEQKQEIKNEFFRRFNFPGIIGAIDCTHVRILCPTLEEHNYLNRKGYHSLNVQIICDAMLKILAINPRHGGATHDSHIWRMSNIKTELERQYHAGERATWLIGDSGYPLQPWLMTPILDAAPNTPAGRYTAAHCAARNCVERCNGVLKTRYRCILGERLLRYDPEMAAYIILACAVLHNISLEDIDGLALELFEDDPVPVDAPNVPMRFLPNEGQRQRQRLINQYFNN</sequence>
<evidence type="ECO:0000256" key="6">
    <source>
        <dbReference type="ARBA" id="ARBA00022490"/>
    </source>
</evidence>
<dbReference type="GO" id="GO:0016787">
    <property type="term" value="F:hydrolase activity"/>
    <property type="evidence" value="ECO:0007669"/>
    <property type="project" value="UniProtKB-KW"/>
</dbReference>
<evidence type="ECO:0000256" key="8">
    <source>
        <dbReference type="ARBA" id="ARBA00022723"/>
    </source>
</evidence>
<dbReference type="GO" id="GO:0005737">
    <property type="term" value="C:cytoplasm"/>
    <property type="evidence" value="ECO:0007669"/>
    <property type="project" value="UniProtKB-SubCell"/>
</dbReference>
<reference evidence="15 16" key="1">
    <citation type="submission" date="2025-04" db="UniProtKB">
        <authorList>
            <consortium name="RefSeq"/>
        </authorList>
    </citation>
    <scope>IDENTIFICATION</scope>
    <source>
        <tissue evidence="15 16">Gonads</tissue>
    </source>
</reference>
<dbReference type="RefSeq" id="XP_030749973.1">
    <property type="nucleotide sequence ID" value="XM_030894113.1"/>
</dbReference>
<name>A0A6J2XGX4_SITOR</name>
<dbReference type="Proteomes" id="UP000504635">
    <property type="component" value="Unplaced"/>
</dbReference>
<keyword evidence="8" id="KW-0479">Metal-binding</keyword>
<dbReference type="PANTHER" id="PTHR22930:SF289">
    <property type="entry name" value="DDE TNP4 DOMAIN-CONTAINING PROTEIN-RELATED"/>
    <property type="match status" value="1"/>
</dbReference>
<evidence type="ECO:0000256" key="7">
    <source>
        <dbReference type="ARBA" id="ARBA00022722"/>
    </source>
</evidence>
<evidence type="ECO:0000313" key="14">
    <source>
        <dbReference type="Proteomes" id="UP000504635"/>
    </source>
</evidence>
<keyword evidence="9" id="KW-0378">Hydrolase</keyword>
<dbReference type="RefSeq" id="XP_030749974.1">
    <property type="nucleotide sequence ID" value="XM_030894114.1"/>
</dbReference>
<comment type="function">
    <text evidence="12">Transposase-derived protein that may have nuclease activity. Does not have transposase activity.</text>
</comment>
<dbReference type="InterPro" id="IPR026103">
    <property type="entry name" value="HARBI1_animal"/>
</dbReference>
<evidence type="ECO:0000256" key="2">
    <source>
        <dbReference type="ARBA" id="ARBA00004123"/>
    </source>
</evidence>
<evidence type="ECO:0000256" key="11">
    <source>
        <dbReference type="ARBA" id="ARBA00030126"/>
    </source>
</evidence>
<evidence type="ECO:0000256" key="10">
    <source>
        <dbReference type="ARBA" id="ARBA00023242"/>
    </source>
</evidence>